<dbReference type="Pfam" id="PF14234">
    <property type="entry name" value="DUF4336"/>
    <property type="match status" value="1"/>
</dbReference>
<dbReference type="RefSeq" id="WP_257717089.1">
    <property type="nucleotide sequence ID" value="NZ_JANJOU010000012.1"/>
</dbReference>
<dbReference type="InterPro" id="IPR036866">
    <property type="entry name" value="RibonucZ/Hydroxyglut_hydro"/>
</dbReference>
<dbReference type="PANTHER" id="PTHR33835">
    <property type="entry name" value="YALI0C07656P"/>
    <property type="match status" value="1"/>
</dbReference>
<gene>
    <name evidence="1" type="ORF">NRP21_15295</name>
</gene>
<comment type="caution">
    <text evidence="1">The sequence shown here is derived from an EMBL/GenBank/DDBJ whole genome shotgun (WGS) entry which is preliminary data.</text>
</comment>
<proteinExistence type="predicted"/>
<organism evidence="1 2">
    <name type="scientific">Roseomonas populi</name>
    <dbReference type="NCBI Taxonomy" id="3121582"/>
    <lineage>
        <taxon>Bacteria</taxon>
        <taxon>Pseudomonadati</taxon>
        <taxon>Pseudomonadota</taxon>
        <taxon>Alphaproteobacteria</taxon>
        <taxon>Acetobacterales</taxon>
        <taxon>Roseomonadaceae</taxon>
        <taxon>Roseomonas</taxon>
    </lineage>
</organism>
<dbReference type="PANTHER" id="PTHR33835:SF1">
    <property type="entry name" value="METALLO-BETA-LACTAMASE DOMAIN-CONTAINING PROTEIN"/>
    <property type="match status" value="1"/>
</dbReference>
<sequence length="401" mass="43432">MIPTRIHGMIDYGVAALLGGLSTHRGLHPAARRALGTASAFHTGYALVTDYEGGVKPALSMRQHLALDALGGLALVGQGLALRHGPSRNLLVGLGLAELAVVALSSAEPKRGPGQGSGPVGRLLGRDDESHARQVGYPPLDVPKPVAQDVWIVDSVMPGAPIGVRMTVVRLPDGGLLLHSPTPFTLALKAALERIGPIRHLVAPNIAHWMFLKDWKQACPEAASWAAPGLRERGQVRRSGVRLDYDLGETPPESWGGVIEVVGIPGAIGFHEMAMFHRPSRTLMMTDLVMNLEPSKLPAPLRPIARLFGITAPDGMPPPYLRAVVKWRHAELAEAAGRLLAWQPERVVFAHGRWFERNGAEHLRRSLRWVWTGGYREPEVRHGVEPLLAHEGHTTIAMDPL</sequence>
<reference evidence="1 2" key="1">
    <citation type="submission" date="2022-06" db="EMBL/GenBank/DDBJ databases">
        <title>Roseomonas CN29.</title>
        <authorList>
            <person name="Cheng Y."/>
            <person name="He X."/>
        </authorList>
    </citation>
    <scope>NUCLEOTIDE SEQUENCE [LARGE SCALE GENOMIC DNA]</scope>
    <source>
        <strain evidence="1 2">CN29</strain>
    </source>
</reference>
<protein>
    <submittedName>
        <fullName evidence="1">DUF4336 domain-containing protein</fullName>
    </submittedName>
</protein>
<evidence type="ECO:0000313" key="2">
    <source>
        <dbReference type="Proteomes" id="UP001524642"/>
    </source>
</evidence>
<dbReference type="Proteomes" id="UP001524642">
    <property type="component" value="Unassembled WGS sequence"/>
</dbReference>
<accession>A0ABT1X5P5</accession>
<keyword evidence="2" id="KW-1185">Reference proteome</keyword>
<dbReference type="EMBL" id="JANJOU010000012">
    <property type="protein sequence ID" value="MCR0983421.1"/>
    <property type="molecule type" value="Genomic_DNA"/>
</dbReference>
<name>A0ABT1X5P5_9PROT</name>
<evidence type="ECO:0000313" key="1">
    <source>
        <dbReference type="EMBL" id="MCR0983421.1"/>
    </source>
</evidence>
<dbReference type="SUPFAM" id="SSF56281">
    <property type="entry name" value="Metallo-hydrolase/oxidoreductase"/>
    <property type="match status" value="1"/>
</dbReference>
<dbReference type="InterPro" id="IPR025638">
    <property type="entry name" value="DUF4336"/>
</dbReference>